<accession>A0AAW9PZ64</accession>
<evidence type="ECO:0000313" key="2">
    <source>
        <dbReference type="Proteomes" id="UP001333818"/>
    </source>
</evidence>
<dbReference type="Proteomes" id="UP001333818">
    <property type="component" value="Unassembled WGS sequence"/>
</dbReference>
<sequence length="52" mass="6210">MNIPRYVDTFEEEEEIDLGAIAAELRLMDRVMAENDRVIRRFCEELRIEVPL</sequence>
<evidence type="ECO:0000313" key="1">
    <source>
        <dbReference type="EMBL" id="MEE3718151.1"/>
    </source>
</evidence>
<keyword evidence="2" id="KW-1185">Reference proteome</keyword>
<protein>
    <submittedName>
        <fullName evidence="1">Uncharacterized protein</fullName>
    </submittedName>
</protein>
<dbReference type="AlphaFoldDB" id="A0AAW9PZ64"/>
<proteinExistence type="predicted"/>
<gene>
    <name evidence="1" type="ORF">V2H45_15530</name>
</gene>
<dbReference type="EMBL" id="JAZBJZ010000065">
    <property type="protein sequence ID" value="MEE3718151.1"/>
    <property type="molecule type" value="Genomic_DNA"/>
</dbReference>
<name>A0AAW9PZ64_9CYAN</name>
<comment type="caution">
    <text evidence="1">The sequence shown here is derived from an EMBL/GenBank/DDBJ whole genome shotgun (WGS) entry which is preliminary data.</text>
</comment>
<reference evidence="1" key="1">
    <citation type="submission" date="2024-01" db="EMBL/GenBank/DDBJ databases">
        <title>Bank of Algae and Cyanobacteria of the Azores (BACA) strain genomes.</title>
        <authorList>
            <person name="Luz R."/>
            <person name="Cordeiro R."/>
            <person name="Fonseca A."/>
            <person name="Goncalves V."/>
        </authorList>
    </citation>
    <scope>NUCLEOTIDE SEQUENCE</scope>
    <source>
        <strain evidence="1">BACA0141</strain>
    </source>
</reference>
<organism evidence="1 2">
    <name type="scientific">Tumidithrix elongata BACA0141</name>
    <dbReference type="NCBI Taxonomy" id="2716417"/>
    <lineage>
        <taxon>Bacteria</taxon>
        <taxon>Bacillati</taxon>
        <taxon>Cyanobacteriota</taxon>
        <taxon>Cyanophyceae</taxon>
        <taxon>Pseudanabaenales</taxon>
        <taxon>Pseudanabaenaceae</taxon>
        <taxon>Tumidithrix</taxon>
        <taxon>Tumidithrix elongata</taxon>
    </lineage>
</organism>